<dbReference type="PANTHER" id="PTHR12110:SF53">
    <property type="entry name" value="BLR5974 PROTEIN"/>
    <property type="match status" value="1"/>
</dbReference>
<dbReference type="SUPFAM" id="SSF51658">
    <property type="entry name" value="Xylose isomerase-like"/>
    <property type="match status" value="1"/>
</dbReference>
<evidence type="ECO:0000313" key="3">
    <source>
        <dbReference type="Proteomes" id="UP000829476"/>
    </source>
</evidence>
<keyword evidence="2" id="KW-0413">Isomerase</keyword>
<proteinExistence type="predicted"/>
<dbReference type="Gene3D" id="3.20.20.150">
    <property type="entry name" value="Divalent-metal-dependent TIM barrel enzymes"/>
    <property type="match status" value="1"/>
</dbReference>
<dbReference type="PANTHER" id="PTHR12110">
    <property type="entry name" value="HYDROXYPYRUVATE ISOMERASE"/>
    <property type="match status" value="1"/>
</dbReference>
<name>A0ABY3YP58_9FLAO</name>
<evidence type="ECO:0000313" key="2">
    <source>
        <dbReference type="EMBL" id="UNY99476.1"/>
    </source>
</evidence>
<feature type="domain" description="Xylose isomerase-like TIM barrel" evidence="1">
    <location>
        <begin position="75"/>
        <end position="322"/>
    </location>
</feature>
<dbReference type="PROSITE" id="PS51257">
    <property type="entry name" value="PROKAR_LIPOPROTEIN"/>
    <property type="match status" value="1"/>
</dbReference>
<dbReference type="RefSeq" id="WP_242937849.1">
    <property type="nucleotide sequence ID" value="NZ_CP094326.1"/>
</dbReference>
<keyword evidence="3" id="KW-1185">Reference proteome</keyword>
<dbReference type="Proteomes" id="UP000829476">
    <property type="component" value="Chromosome"/>
</dbReference>
<organism evidence="2 3">
    <name type="scientific">Zhouia spongiae</name>
    <dbReference type="NCBI Taxonomy" id="2202721"/>
    <lineage>
        <taxon>Bacteria</taxon>
        <taxon>Pseudomonadati</taxon>
        <taxon>Bacteroidota</taxon>
        <taxon>Flavobacteriia</taxon>
        <taxon>Flavobacteriales</taxon>
        <taxon>Flavobacteriaceae</taxon>
        <taxon>Zhouia</taxon>
    </lineage>
</organism>
<reference evidence="2 3" key="1">
    <citation type="journal article" date="2018" name="Int. J. Syst. Evol. Microbiol.">
        <title>Zhouia spongiae sp. nov., isolated from a marine sponge.</title>
        <authorList>
            <person name="Zhuang L."/>
            <person name="Lin B."/>
            <person name="Qin F."/>
            <person name="Luo L."/>
        </authorList>
    </citation>
    <scope>NUCLEOTIDE SEQUENCE [LARGE SCALE GENOMIC DNA]</scope>
    <source>
        <strain evidence="2 3">HN-Y44</strain>
    </source>
</reference>
<dbReference type="Pfam" id="PF01261">
    <property type="entry name" value="AP_endonuc_2"/>
    <property type="match status" value="1"/>
</dbReference>
<sequence>MKRRIFLKNTSQFGIALSVLGLASCAENNKKKNAENPENITGSKEPFFKLSLAQWSVHRMIHKNELNPLDFAKIAGEWGFSGLEFVNHLYNKELDKNTNLALSVNKLTTELNKRSKDNNVTNLIMMVDLPGDIGSLASGDEAKRKVAIESHQVWADASAALGCHSMRVNLHGNSNLEEWTNFSAESLATLSEYASKSNLNIIVENHGGFSSNGQYLSDVMKRVNMSNCGTLPDFGNFCIKKEDGKCTDEYDRYTGLKELLPFAKGVSAKSYDFDAEGNETTIDYKKALQLVKATGYSGFVGVEYEGDRLSEEEGIKATRDLLIRIGSELA</sequence>
<accession>A0ABY3YP58</accession>
<dbReference type="InterPro" id="IPR013022">
    <property type="entry name" value="Xyl_isomerase-like_TIM-brl"/>
</dbReference>
<dbReference type="InterPro" id="IPR036237">
    <property type="entry name" value="Xyl_isomerase-like_sf"/>
</dbReference>
<dbReference type="InterPro" id="IPR050312">
    <property type="entry name" value="IolE/XylAMocC-like"/>
</dbReference>
<dbReference type="EMBL" id="CP094326">
    <property type="protein sequence ID" value="UNY99476.1"/>
    <property type="molecule type" value="Genomic_DNA"/>
</dbReference>
<protein>
    <submittedName>
        <fullName evidence="2">Sugar phosphate isomerase/epimerase</fullName>
    </submittedName>
</protein>
<gene>
    <name evidence="2" type="ORF">MQE36_03820</name>
</gene>
<evidence type="ECO:0000259" key="1">
    <source>
        <dbReference type="Pfam" id="PF01261"/>
    </source>
</evidence>
<dbReference type="GO" id="GO:0016853">
    <property type="term" value="F:isomerase activity"/>
    <property type="evidence" value="ECO:0007669"/>
    <property type="project" value="UniProtKB-KW"/>
</dbReference>